<comment type="similarity">
    <text evidence="2 16">Belongs to the cation transport ATPase (P-type) (TC 3.A.3) family. Type IV subfamily.</text>
</comment>
<feature type="binding site" evidence="15">
    <location>
        <position position="825"/>
    </location>
    <ligand>
        <name>Mg(2+)</name>
        <dbReference type="ChEBI" id="CHEBI:18420"/>
    </ligand>
</feature>
<feature type="active site" description="4-aspartylphosphate intermediate" evidence="13">
    <location>
        <position position="395"/>
    </location>
</feature>
<comment type="subcellular location">
    <subcellularLocation>
        <location evidence="1">Endomembrane system</location>
        <topology evidence="1">Multi-pass membrane protein</topology>
    </subcellularLocation>
    <subcellularLocation>
        <location evidence="16">Membrane</location>
        <topology evidence="16">Multi-pass membrane protein</topology>
    </subcellularLocation>
</comment>
<dbReference type="SFLD" id="SFLDS00003">
    <property type="entry name" value="Haloacid_Dehalogenase"/>
    <property type="match status" value="1"/>
</dbReference>
<dbReference type="SFLD" id="SFLDF00027">
    <property type="entry name" value="p-type_atpase"/>
    <property type="match status" value="1"/>
</dbReference>
<dbReference type="PROSITE" id="PS00154">
    <property type="entry name" value="ATPASE_E1_E2"/>
    <property type="match status" value="1"/>
</dbReference>
<dbReference type="OrthoDB" id="377733at2759"/>
<feature type="binding site" evidence="14">
    <location>
        <position position="800"/>
    </location>
    <ligand>
        <name>ATP</name>
        <dbReference type="ChEBI" id="CHEBI:30616"/>
    </ligand>
</feature>
<dbReference type="InterPro" id="IPR006539">
    <property type="entry name" value="P-type_ATPase_IV"/>
</dbReference>
<dbReference type="Gene3D" id="3.40.1110.10">
    <property type="entry name" value="Calcium-transporting ATPase, cytoplasmic domain N"/>
    <property type="match status" value="1"/>
</dbReference>
<feature type="binding site" evidence="14">
    <location>
        <position position="551"/>
    </location>
    <ligand>
        <name>ATP</name>
        <dbReference type="ChEBI" id="CHEBI:30616"/>
    </ligand>
</feature>
<dbReference type="InterPro" id="IPR044492">
    <property type="entry name" value="P_typ_ATPase_HD_dom"/>
</dbReference>
<comment type="cofactor">
    <cofactor evidence="15">
        <name>Mg(2+)</name>
        <dbReference type="ChEBI" id="CHEBI:18420"/>
    </cofactor>
</comment>
<dbReference type="InterPro" id="IPR008250">
    <property type="entry name" value="ATPase_P-typ_transduc_dom_A_sf"/>
</dbReference>
<feature type="binding site" evidence="15">
    <location>
        <position position="395"/>
    </location>
    <ligand>
        <name>Mg(2+)</name>
        <dbReference type="ChEBI" id="CHEBI:18420"/>
    </ligand>
</feature>
<evidence type="ECO:0000256" key="12">
    <source>
        <dbReference type="ARBA" id="ARBA00034036"/>
    </source>
</evidence>
<evidence type="ECO:0000256" key="15">
    <source>
        <dbReference type="PIRSR" id="PIRSR606539-3"/>
    </source>
</evidence>
<feature type="binding site" evidence="14">
    <location>
        <position position="697"/>
    </location>
    <ligand>
        <name>ATP</name>
        <dbReference type="ChEBI" id="CHEBI:30616"/>
    </ligand>
</feature>
<feature type="transmembrane region" description="Helical" evidence="16">
    <location>
        <begin position="50"/>
        <end position="67"/>
    </location>
</feature>
<dbReference type="InterPro" id="IPR023299">
    <property type="entry name" value="ATPase_P-typ_cyto_dom_N"/>
</dbReference>
<dbReference type="GO" id="GO:0045332">
    <property type="term" value="P:phospholipid translocation"/>
    <property type="evidence" value="ECO:0007669"/>
    <property type="project" value="TreeGrafter"/>
</dbReference>
<dbReference type="GeneID" id="20083595"/>
<keyword evidence="11 16" id="KW-0472">Membrane</keyword>
<dbReference type="Pfam" id="PF16209">
    <property type="entry name" value="PhoLip_ATPase_N"/>
    <property type="match status" value="1"/>
</dbReference>
<feature type="binding site" evidence="15">
    <location>
        <position position="397"/>
    </location>
    <ligand>
        <name>Mg(2+)</name>
        <dbReference type="ChEBI" id="CHEBI:18420"/>
    </ligand>
</feature>
<keyword evidence="5 15" id="KW-0479">Metal-binding</keyword>
<dbReference type="GO" id="GO:0140326">
    <property type="term" value="F:ATPase-coupled intramembrane lipid transporter activity"/>
    <property type="evidence" value="ECO:0007669"/>
    <property type="project" value="UniProtKB-EC"/>
</dbReference>
<feature type="binding site" evidence="14">
    <location>
        <position position="397"/>
    </location>
    <ligand>
        <name>ATP</name>
        <dbReference type="ChEBI" id="CHEBI:30616"/>
    </ligand>
</feature>
<dbReference type="RefSeq" id="XP_008869881.1">
    <property type="nucleotide sequence ID" value="XM_008871659.1"/>
</dbReference>
<feature type="transmembrane region" description="Helical" evidence="16">
    <location>
        <begin position="280"/>
        <end position="302"/>
    </location>
</feature>
<dbReference type="Pfam" id="PF13246">
    <property type="entry name" value="Cation_ATPase"/>
    <property type="match status" value="1"/>
</dbReference>
<feature type="binding site" evidence="14">
    <location>
        <position position="395"/>
    </location>
    <ligand>
        <name>ATP</name>
        <dbReference type="ChEBI" id="CHEBI:30616"/>
    </ligand>
</feature>
<keyword evidence="7 14" id="KW-0067">ATP-binding</keyword>
<evidence type="ECO:0000256" key="1">
    <source>
        <dbReference type="ARBA" id="ARBA00004127"/>
    </source>
</evidence>
<evidence type="ECO:0000259" key="17">
    <source>
        <dbReference type="Pfam" id="PF16209"/>
    </source>
</evidence>
<dbReference type="GO" id="GO:0005524">
    <property type="term" value="F:ATP binding"/>
    <property type="evidence" value="ECO:0007669"/>
    <property type="project" value="UniProtKB-UniRule"/>
</dbReference>
<feature type="binding site" evidence="14">
    <location>
        <position position="698"/>
    </location>
    <ligand>
        <name>ATP</name>
        <dbReference type="ChEBI" id="CHEBI:30616"/>
    </ligand>
</feature>
<feature type="transmembrane region" description="Helical" evidence="16">
    <location>
        <begin position="73"/>
        <end position="93"/>
    </location>
</feature>
<feature type="transmembrane region" description="Helical" evidence="16">
    <location>
        <begin position="878"/>
        <end position="899"/>
    </location>
</feature>
<dbReference type="VEuPathDB" id="FungiDB:H310_06545"/>
<feature type="binding site" evidence="15">
    <location>
        <position position="821"/>
    </location>
    <ligand>
        <name>Mg(2+)</name>
        <dbReference type="ChEBI" id="CHEBI:18420"/>
    </ligand>
</feature>
<evidence type="ECO:0000256" key="14">
    <source>
        <dbReference type="PIRSR" id="PIRSR606539-2"/>
    </source>
</evidence>
<evidence type="ECO:0000256" key="16">
    <source>
        <dbReference type="RuleBase" id="RU362033"/>
    </source>
</evidence>
<dbReference type="GO" id="GO:0000287">
    <property type="term" value="F:magnesium ion binding"/>
    <property type="evidence" value="ECO:0007669"/>
    <property type="project" value="UniProtKB-UniRule"/>
</dbReference>
<dbReference type="SFLD" id="SFLDG00002">
    <property type="entry name" value="C1.7:_P-type_atpase_like"/>
    <property type="match status" value="1"/>
</dbReference>
<feature type="binding site" evidence="14">
    <location>
        <position position="396"/>
    </location>
    <ligand>
        <name>ATP</name>
        <dbReference type="ChEBI" id="CHEBI:30616"/>
    </ligand>
</feature>
<dbReference type="GO" id="GO:0012505">
    <property type="term" value="C:endomembrane system"/>
    <property type="evidence" value="ECO:0007669"/>
    <property type="project" value="UniProtKB-SubCell"/>
</dbReference>
<dbReference type="InterPro" id="IPR018303">
    <property type="entry name" value="ATPase_P-typ_P_site"/>
</dbReference>
<evidence type="ECO:0000256" key="10">
    <source>
        <dbReference type="ARBA" id="ARBA00022989"/>
    </source>
</evidence>
<dbReference type="EC" id="7.6.2.1" evidence="16"/>
<feature type="transmembrane region" description="Helical" evidence="16">
    <location>
        <begin position="326"/>
        <end position="347"/>
    </location>
</feature>
<keyword evidence="4 16" id="KW-0812">Transmembrane</keyword>
<evidence type="ECO:0000259" key="18">
    <source>
        <dbReference type="Pfam" id="PF16212"/>
    </source>
</evidence>
<evidence type="ECO:0000256" key="6">
    <source>
        <dbReference type="ARBA" id="ARBA00022741"/>
    </source>
</evidence>
<feature type="binding site" evidence="14">
    <location>
        <position position="824"/>
    </location>
    <ligand>
        <name>ATP</name>
        <dbReference type="ChEBI" id="CHEBI:30616"/>
    </ligand>
</feature>
<keyword evidence="8 15" id="KW-0460">Magnesium</keyword>
<dbReference type="EMBL" id="KI913962">
    <property type="protein sequence ID" value="ETW02033.1"/>
    <property type="molecule type" value="Genomic_DNA"/>
</dbReference>
<dbReference type="PRINTS" id="PR00119">
    <property type="entry name" value="CATATPASE"/>
</dbReference>
<dbReference type="Gene3D" id="2.70.150.10">
    <property type="entry name" value="Calcium-transporting ATPase, cytoplasmic transduction domain A"/>
    <property type="match status" value="1"/>
</dbReference>
<organism evidence="19">
    <name type="scientific">Aphanomyces invadans</name>
    <dbReference type="NCBI Taxonomy" id="157072"/>
    <lineage>
        <taxon>Eukaryota</taxon>
        <taxon>Sar</taxon>
        <taxon>Stramenopiles</taxon>
        <taxon>Oomycota</taxon>
        <taxon>Saprolegniomycetes</taxon>
        <taxon>Saprolegniales</taxon>
        <taxon>Verrucalvaceae</taxon>
        <taxon>Aphanomyces</taxon>
    </lineage>
</organism>
<evidence type="ECO:0000256" key="4">
    <source>
        <dbReference type="ARBA" id="ARBA00022692"/>
    </source>
</evidence>
<dbReference type="FunFam" id="3.40.50.1000:FF:000014">
    <property type="entry name" value="Phospholipid-transporting ATPase"/>
    <property type="match status" value="1"/>
</dbReference>
<feature type="binding site" evidence="14">
    <location>
        <position position="699"/>
    </location>
    <ligand>
        <name>ATP</name>
        <dbReference type="ChEBI" id="CHEBI:30616"/>
    </ligand>
</feature>
<dbReference type="GO" id="GO:0005886">
    <property type="term" value="C:plasma membrane"/>
    <property type="evidence" value="ECO:0007669"/>
    <property type="project" value="TreeGrafter"/>
</dbReference>
<dbReference type="eggNOG" id="KOG0206">
    <property type="taxonomic scope" value="Eukaryota"/>
</dbReference>
<gene>
    <name evidence="19" type="ORF">H310_06545</name>
</gene>
<proteinExistence type="inferred from homology"/>
<dbReference type="Gene3D" id="3.40.50.1000">
    <property type="entry name" value="HAD superfamily/HAD-like"/>
    <property type="match status" value="1"/>
</dbReference>
<dbReference type="SUPFAM" id="SSF81665">
    <property type="entry name" value="Calcium ATPase, transmembrane domain M"/>
    <property type="match status" value="1"/>
</dbReference>
<evidence type="ECO:0000256" key="9">
    <source>
        <dbReference type="ARBA" id="ARBA00022967"/>
    </source>
</evidence>
<feature type="binding site" evidence="14">
    <location>
        <position position="510"/>
    </location>
    <ligand>
        <name>ATP</name>
        <dbReference type="ChEBI" id="CHEBI:30616"/>
    </ligand>
</feature>
<dbReference type="InterPro" id="IPR023214">
    <property type="entry name" value="HAD_sf"/>
</dbReference>
<name>A0A024U8V7_9STRA</name>
<evidence type="ECO:0000256" key="8">
    <source>
        <dbReference type="ARBA" id="ARBA00022842"/>
    </source>
</evidence>
<dbReference type="SUPFAM" id="SSF56784">
    <property type="entry name" value="HAD-like"/>
    <property type="match status" value="1"/>
</dbReference>
<feature type="transmembrane region" description="Helical" evidence="16">
    <location>
        <begin position="995"/>
        <end position="1014"/>
    </location>
</feature>
<dbReference type="STRING" id="157072.A0A024U8V7"/>
<dbReference type="SUPFAM" id="SSF81653">
    <property type="entry name" value="Calcium ATPase, transduction domain A"/>
    <property type="match status" value="1"/>
</dbReference>
<feature type="binding site" evidence="14">
    <location>
        <position position="610"/>
    </location>
    <ligand>
        <name>ATP</name>
        <dbReference type="ChEBI" id="CHEBI:30616"/>
    </ligand>
</feature>
<protein>
    <recommendedName>
        <fullName evidence="16">Phospholipid-transporting ATPase</fullName>
        <ecNumber evidence="16">7.6.2.1</ecNumber>
    </recommendedName>
</protein>
<reference evidence="19" key="1">
    <citation type="submission" date="2013-12" db="EMBL/GenBank/DDBJ databases">
        <title>The Genome Sequence of Aphanomyces invadans NJM9701.</title>
        <authorList>
            <consortium name="The Broad Institute Genomics Platform"/>
            <person name="Russ C."/>
            <person name="Tyler B."/>
            <person name="van West P."/>
            <person name="Dieguez-Uribeondo J."/>
            <person name="Young S.K."/>
            <person name="Zeng Q."/>
            <person name="Gargeya S."/>
            <person name="Fitzgerald M."/>
            <person name="Abouelleil A."/>
            <person name="Alvarado L."/>
            <person name="Chapman S.B."/>
            <person name="Gainer-Dewar J."/>
            <person name="Goldberg J."/>
            <person name="Griggs A."/>
            <person name="Gujja S."/>
            <person name="Hansen M."/>
            <person name="Howarth C."/>
            <person name="Imamovic A."/>
            <person name="Ireland A."/>
            <person name="Larimer J."/>
            <person name="McCowan C."/>
            <person name="Murphy C."/>
            <person name="Pearson M."/>
            <person name="Poon T.W."/>
            <person name="Priest M."/>
            <person name="Roberts A."/>
            <person name="Saif S."/>
            <person name="Shea T."/>
            <person name="Sykes S."/>
            <person name="Wortman J."/>
            <person name="Nusbaum C."/>
            <person name="Birren B."/>
        </authorList>
    </citation>
    <scope>NUCLEOTIDE SEQUENCE [LARGE SCALE GENOMIC DNA]</scope>
    <source>
        <strain evidence="19">NJM9701</strain>
    </source>
</reference>
<feature type="domain" description="P-type ATPase N-terminal" evidence="17">
    <location>
        <begin position="10"/>
        <end position="72"/>
    </location>
</feature>
<feature type="domain" description="P-type ATPase C-terminal" evidence="18">
    <location>
        <begin position="847"/>
        <end position="1095"/>
    </location>
</feature>
<dbReference type="InterPro" id="IPR001757">
    <property type="entry name" value="P_typ_ATPase"/>
</dbReference>
<feature type="binding site" evidence="14">
    <location>
        <position position="794"/>
    </location>
    <ligand>
        <name>ATP</name>
        <dbReference type="ChEBI" id="CHEBI:30616"/>
    </ligand>
</feature>
<accession>A0A024U8V7</accession>
<evidence type="ECO:0000256" key="5">
    <source>
        <dbReference type="ARBA" id="ARBA00022723"/>
    </source>
</evidence>
<keyword evidence="10 16" id="KW-1133">Transmembrane helix</keyword>
<dbReference type="GO" id="GO:0016887">
    <property type="term" value="F:ATP hydrolysis activity"/>
    <property type="evidence" value="ECO:0007669"/>
    <property type="project" value="InterPro"/>
</dbReference>
<sequence length="1191" mass="132877">MSQPNEYRKIFFNDAAKNAEFAFCDNAVVTSKYTVLSFVPKFLFETFRKFANAYFLVVSMMQVIPSISNTNGLPSTAPTLLFIMVIDAIFAILEDRKRHVADAIANSRVTNALDKDNAQFTPREWKDLCVGDFVKLGNRDQVPADLLILAVSEQPSVPPTGLCYVETKSLDGETNMKVRQAMQCTMTKCRSPAELLALKGMVQCEHPNNGINTFQGVLHLNGGEKESIAHKSILLRGCIIRNTEWVFGFVINTGQDTKIMMNNTATPSKMSSMDASINRYIVALVCVLFTCCAVGATGSVLWETKNSATWYISGLGHPSPSSQSSWVVMFFYFFLLMYQFIPISLYVSMTMVKHVQSVFIQWDAKMYHEDSDTPALVRTMSLNEELGQISYIFSDKTGTLTCNVMEFRKCSIGGVSYGHGTTEIGLAALKRANKTEPLPPIEETKRKANVVPNVNFDGPELFDHMAGGLGSDQKDRIDWFFLHLAICHTVIPERREGTNELTLSASSPDEQALVSGASFFGFEFINRVPGKAFLRIRGVEVQYELLDVLEFSSARKRMSIVVKSPEGHILVLTKGADVVIFERLRTTEQNAELLQHTTAHINGFANEGLRTLTIASKKLDDTFYGKWRDRYHEALNNLDEIDKQKSEAPNAIDDCMDELEKDLELLGATAIEDKLQAGVPATIATLAEAGIKIWVLTGDKEETAINIGFACNLLHSQMRRVVVNSGLFDTPQKIERELQAQFANICKIAQDPAETLVDVALIIDGESLVHALEGTCRYALLEFAQHCKAVIACRVSPGQKAQMVALIKDNIPCVRTLAIGDGANDVPMIQEAHVGVGISGQEGLQAVNASDYAIGRFSFIGRLLLVHGRWNYMRMSQLVLYMFYKNIMLTSAQYTYTWLSGFSGQKFFLESIVQLYNVIFTSYPILCLAILDQDVRDRMAMAFPKLYMTGPQNSLLNAAVFSSWVFSALVESAAITLMVVWSFGNSGHMSECPGMWLMGNVVFSLVMLVVTFKLTLFQNSWLLINCALYALSILLWISIATIASNWYMLSGWPWMDMMASMSSLVPFWCMMLLVPIMVLVPTYCGLVLKNEYFPEYNQLAKEVATFGLSLDLLQWDFFMPDARQRMIHQKFTGTSSKPSSVIPVASKRRNSALKAISNGSHSGFAFSSDHQARRVEARLALGKYIHRSMQK</sequence>
<dbReference type="InterPro" id="IPR036412">
    <property type="entry name" value="HAD-like_sf"/>
</dbReference>
<keyword evidence="9 16" id="KW-1278">Translocase</keyword>
<evidence type="ECO:0000313" key="19">
    <source>
        <dbReference type="EMBL" id="ETW02033.1"/>
    </source>
</evidence>
<feature type="binding site" evidence="14">
    <location>
        <position position="825"/>
    </location>
    <ligand>
        <name>ATP</name>
        <dbReference type="ChEBI" id="CHEBI:30616"/>
    </ligand>
</feature>
<evidence type="ECO:0000256" key="7">
    <source>
        <dbReference type="ARBA" id="ARBA00022840"/>
    </source>
</evidence>
<dbReference type="NCBIfam" id="TIGR01652">
    <property type="entry name" value="ATPase-Plipid"/>
    <property type="match status" value="1"/>
</dbReference>
<dbReference type="InterPro" id="IPR032631">
    <property type="entry name" value="P-type_ATPase_N"/>
</dbReference>
<feature type="transmembrane region" description="Helical" evidence="16">
    <location>
        <begin position="911"/>
        <end position="931"/>
    </location>
</feature>
<dbReference type="Pfam" id="PF16212">
    <property type="entry name" value="PhoLip_ATPase_C"/>
    <property type="match status" value="1"/>
</dbReference>
<comment type="catalytic activity">
    <reaction evidence="12 16">
        <text>ATP + H2O + phospholipidSide 1 = ADP + phosphate + phospholipidSide 2.</text>
        <dbReference type="EC" id="7.6.2.1"/>
    </reaction>
</comment>
<dbReference type="AlphaFoldDB" id="A0A024U8V7"/>
<dbReference type="NCBIfam" id="TIGR01494">
    <property type="entry name" value="ATPase_P-type"/>
    <property type="match status" value="2"/>
</dbReference>
<evidence type="ECO:0000256" key="3">
    <source>
        <dbReference type="ARBA" id="ARBA00022448"/>
    </source>
</evidence>
<feature type="transmembrane region" description="Helical" evidence="16">
    <location>
        <begin position="955"/>
        <end position="983"/>
    </location>
</feature>
<feature type="transmembrane region" description="Helical" evidence="16">
    <location>
        <begin position="1064"/>
        <end position="1088"/>
    </location>
</feature>
<evidence type="ECO:0000256" key="2">
    <source>
        <dbReference type="ARBA" id="ARBA00008109"/>
    </source>
</evidence>
<dbReference type="InterPro" id="IPR032630">
    <property type="entry name" value="P_typ_ATPase_c"/>
</dbReference>
<dbReference type="SUPFAM" id="SSF81660">
    <property type="entry name" value="Metal cation-transporting ATPase, ATP-binding domain N"/>
    <property type="match status" value="1"/>
</dbReference>
<feature type="binding site" evidence="14">
    <location>
        <position position="574"/>
    </location>
    <ligand>
        <name>ATP</name>
        <dbReference type="ChEBI" id="CHEBI:30616"/>
    </ligand>
</feature>
<dbReference type="PANTHER" id="PTHR24092:SF180">
    <property type="entry name" value="PHOSPHOLIPID-TRANSPORTING ATPASE DNF1-RELATED"/>
    <property type="match status" value="1"/>
</dbReference>
<feature type="transmembrane region" description="Helical" evidence="16">
    <location>
        <begin position="1021"/>
        <end position="1044"/>
    </location>
</feature>
<keyword evidence="6 14" id="KW-0547">Nucleotide-binding</keyword>
<evidence type="ECO:0000256" key="13">
    <source>
        <dbReference type="PIRSR" id="PIRSR606539-1"/>
    </source>
</evidence>
<evidence type="ECO:0000256" key="11">
    <source>
        <dbReference type="ARBA" id="ARBA00023136"/>
    </source>
</evidence>
<keyword evidence="3" id="KW-0813">Transport</keyword>
<dbReference type="InterPro" id="IPR023298">
    <property type="entry name" value="ATPase_P-typ_TM_dom_sf"/>
</dbReference>
<dbReference type="PANTHER" id="PTHR24092">
    <property type="entry name" value="PROBABLE PHOSPHOLIPID-TRANSPORTING ATPASE"/>
    <property type="match status" value="1"/>
</dbReference>